<dbReference type="GO" id="GO:0015341">
    <property type="term" value="F:zinc efflux antiporter activity"/>
    <property type="evidence" value="ECO:0007669"/>
    <property type="project" value="TreeGrafter"/>
</dbReference>
<dbReference type="GO" id="GO:0015093">
    <property type="term" value="F:ferrous iron transmembrane transporter activity"/>
    <property type="evidence" value="ECO:0007669"/>
    <property type="project" value="TreeGrafter"/>
</dbReference>
<dbReference type="AlphaFoldDB" id="A0A0C1VDR4"/>
<keyword evidence="4" id="KW-0812">Transmembrane</keyword>
<dbReference type="InterPro" id="IPR058533">
    <property type="entry name" value="Cation_efflux_TM"/>
</dbReference>
<accession>A0A0C1VDR4</accession>
<keyword evidence="5" id="KW-1133">Transmembrane helix</keyword>
<evidence type="ECO:0000313" key="9">
    <source>
        <dbReference type="EMBL" id="NEV65666.1"/>
    </source>
</evidence>
<evidence type="ECO:0000256" key="6">
    <source>
        <dbReference type="ARBA" id="ARBA00023136"/>
    </source>
</evidence>
<dbReference type="NCBIfam" id="TIGR01297">
    <property type="entry name" value="CDF"/>
    <property type="match status" value="1"/>
</dbReference>
<keyword evidence="6" id="KW-0472">Membrane</keyword>
<evidence type="ECO:0000256" key="4">
    <source>
        <dbReference type="ARBA" id="ARBA00022692"/>
    </source>
</evidence>
<dbReference type="GO" id="GO:0015086">
    <property type="term" value="F:cadmium ion transmembrane transporter activity"/>
    <property type="evidence" value="ECO:0007669"/>
    <property type="project" value="TreeGrafter"/>
</dbReference>
<reference evidence="9" key="2">
    <citation type="journal article" date="2015" name="Genome Announc.">
        <title>Draft Genome Sequence of Filamentous Marine Cyanobacterium Lyngbya confervoides Strain BDU141951.</title>
        <authorList>
            <person name="Chandrababunaidu M.M."/>
            <person name="Sen D."/>
            <person name="Tripathy S."/>
        </authorList>
    </citation>
    <scope>NUCLEOTIDE SEQUENCE</scope>
    <source>
        <strain evidence="9">BDU141951</strain>
    </source>
</reference>
<dbReference type="Gene3D" id="3.30.70.1350">
    <property type="entry name" value="Cation efflux protein, cytoplasmic domain"/>
    <property type="match status" value="1"/>
</dbReference>
<dbReference type="Gene3D" id="1.20.1510.10">
    <property type="entry name" value="Cation efflux protein transmembrane domain"/>
    <property type="match status" value="1"/>
</dbReference>
<comment type="caution">
    <text evidence="9">The sequence shown here is derived from an EMBL/GenBank/DDBJ whole genome shotgun (WGS) entry which is preliminary data.</text>
</comment>
<name>A0A0C1VDR4_9CYAN</name>
<dbReference type="SUPFAM" id="SSF160240">
    <property type="entry name" value="Cation efflux protein cytoplasmic domain-like"/>
    <property type="match status" value="1"/>
</dbReference>
<dbReference type="InterPro" id="IPR050291">
    <property type="entry name" value="CDF_Transporter"/>
</dbReference>
<evidence type="ECO:0000259" key="8">
    <source>
        <dbReference type="Pfam" id="PF16916"/>
    </source>
</evidence>
<comment type="subcellular location">
    <subcellularLocation>
        <location evidence="1">Membrane</location>
        <topology evidence="1">Multi-pass membrane protein</topology>
    </subcellularLocation>
</comment>
<evidence type="ECO:0000256" key="3">
    <source>
        <dbReference type="ARBA" id="ARBA00022448"/>
    </source>
</evidence>
<evidence type="ECO:0000256" key="2">
    <source>
        <dbReference type="ARBA" id="ARBA00008114"/>
    </source>
</evidence>
<evidence type="ECO:0000259" key="7">
    <source>
        <dbReference type="Pfam" id="PF01545"/>
    </source>
</evidence>
<dbReference type="GO" id="GO:0006882">
    <property type="term" value="P:intracellular zinc ion homeostasis"/>
    <property type="evidence" value="ECO:0007669"/>
    <property type="project" value="TreeGrafter"/>
</dbReference>
<keyword evidence="3" id="KW-0813">Transport</keyword>
<evidence type="ECO:0000256" key="5">
    <source>
        <dbReference type="ARBA" id="ARBA00022989"/>
    </source>
</evidence>
<feature type="domain" description="Cation efflux protein transmembrane" evidence="7">
    <location>
        <begin position="17"/>
        <end position="215"/>
    </location>
</feature>
<protein>
    <submittedName>
        <fullName evidence="9">Cation diffusion facilitator family transporter</fullName>
    </submittedName>
</protein>
<dbReference type="Pfam" id="PF16916">
    <property type="entry name" value="ZT_dimer"/>
    <property type="match status" value="1"/>
</dbReference>
<organism evidence="9">
    <name type="scientific">Lyngbya confervoides BDU141951</name>
    <dbReference type="NCBI Taxonomy" id="1574623"/>
    <lineage>
        <taxon>Bacteria</taxon>
        <taxon>Bacillati</taxon>
        <taxon>Cyanobacteriota</taxon>
        <taxon>Cyanophyceae</taxon>
        <taxon>Oscillatoriophycideae</taxon>
        <taxon>Oscillatoriales</taxon>
        <taxon>Microcoleaceae</taxon>
        <taxon>Lyngbya</taxon>
    </lineage>
</organism>
<dbReference type="GO" id="GO:0005886">
    <property type="term" value="C:plasma membrane"/>
    <property type="evidence" value="ECO:0007669"/>
    <property type="project" value="TreeGrafter"/>
</dbReference>
<reference evidence="9" key="3">
    <citation type="submission" date="2020-02" db="EMBL/GenBank/DDBJ databases">
        <authorList>
            <person name="Sarangi A.N."/>
            <person name="Ghosh S."/>
            <person name="Mukherjee M."/>
            <person name="Tripathy S."/>
        </authorList>
    </citation>
    <scope>NUCLEOTIDE SEQUENCE</scope>
    <source>
        <strain evidence="9">BDU141951</strain>
    </source>
</reference>
<sequence length="323" mass="35479">MNLAADPQRRRCYRLLLTWLWVTLLVLGIEAIAGWATRSLLLFAEALHTFIDAFSTVLSLVAVASAQRPLGREVWGHGRAEVAGTLAAVSLLGFTGLSLVFTALSQLFSAVTSSADAFRVALDRPVVYLMVVLLALSLAIAAYAYYRIQDFGSLALMLHTQHVLGDVWLSGVTLVGLIAIWQQQTWVDPVLAVGLTVFSISSLWQVLGDQLPTLLRPMAIAPEAIAQIVTQIEGVTRCVRIRSRGLVGRQVWVELHLIIHPEFAGVAHIVGERVEAALRLQYGPLRAQIWVEDAPPNQAAYLQYPQTEWTEPESTPDNWLEGG</sequence>
<dbReference type="InterPro" id="IPR027469">
    <property type="entry name" value="Cation_efflux_TMD_sf"/>
</dbReference>
<dbReference type="InterPro" id="IPR002524">
    <property type="entry name" value="Cation_efflux"/>
</dbReference>
<proteinExistence type="inferred from homology"/>
<dbReference type="EMBL" id="JTHE02000002">
    <property type="protein sequence ID" value="NEV65666.1"/>
    <property type="molecule type" value="Genomic_DNA"/>
</dbReference>
<dbReference type="InterPro" id="IPR036837">
    <property type="entry name" value="Cation_efflux_CTD_sf"/>
</dbReference>
<feature type="domain" description="Cation efflux protein cytoplasmic" evidence="8">
    <location>
        <begin position="223"/>
        <end position="285"/>
    </location>
</feature>
<gene>
    <name evidence="9" type="ORF">QQ91_000860</name>
</gene>
<dbReference type="PANTHER" id="PTHR43840:SF15">
    <property type="entry name" value="MITOCHONDRIAL METAL TRANSPORTER 1-RELATED"/>
    <property type="match status" value="1"/>
</dbReference>
<dbReference type="SUPFAM" id="SSF161111">
    <property type="entry name" value="Cation efflux protein transmembrane domain-like"/>
    <property type="match status" value="1"/>
</dbReference>
<dbReference type="Pfam" id="PF01545">
    <property type="entry name" value="Cation_efflux"/>
    <property type="match status" value="1"/>
</dbReference>
<evidence type="ECO:0000256" key="1">
    <source>
        <dbReference type="ARBA" id="ARBA00004141"/>
    </source>
</evidence>
<dbReference type="PANTHER" id="PTHR43840">
    <property type="entry name" value="MITOCHONDRIAL METAL TRANSPORTER 1-RELATED"/>
    <property type="match status" value="1"/>
</dbReference>
<reference evidence="9" key="1">
    <citation type="submission" date="2014-11" db="EMBL/GenBank/DDBJ databases">
        <authorList>
            <person name="Malar M.C."/>
            <person name="Sen D."/>
            <person name="Tripathy S."/>
        </authorList>
    </citation>
    <scope>NUCLEOTIDE SEQUENCE</scope>
    <source>
        <strain evidence="9">BDU141951</strain>
    </source>
</reference>
<comment type="similarity">
    <text evidence="2">Belongs to the cation diffusion facilitator (CDF) transporter (TC 2.A.4) family.</text>
</comment>
<dbReference type="InterPro" id="IPR027470">
    <property type="entry name" value="Cation_efflux_CTD"/>
</dbReference>